<feature type="domain" description="DUF7793" evidence="1">
    <location>
        <begin position="9"/>
        <end position="114"/>
    </location>
</feature>
<proteinExistence type="predicted"/>
<evidence type="ECO:0000259" key="1">
    <source>
        <dbReference type="Pfam" id="PF25056"/>
    </source>
</evidence>
<evidence type="ECO:0000313" key="3">
    <source>
        <dbReference type="Proteomes" id="UP000181917"/>
    </source>
</evidence>
<dbReference type="KEGG" id="acry:AC20117_21190"/>
<accession>A0A1H1FUA2</accession>
<dbReference type="Proteomes" id="UP000181917">
    <property type="component" value="Unassembled WGS sequence"/>
</dbReference>
<protein>
    <submittedName>
        <fullName evidence="2">SpoIIAA-like</fullName>
    </submittedName>
</protein>
<dbReference type="EMBL" id="FNKH01000002">
    <property type="protein sequence ID" value="SDR04086.1"/>
    <property type="molecule type" value="Genomic_DNA"/>
</dbReference>
<dbReference type="Pfam" id="PF25056">
    <property type="entry name" value="DUF7793"/>
    <property type="match status" value="1"/>
</dbReference>
<dbReference type="AlphaFoldDB" id="A0A1H1FUA2"/>
<dbReference type="Gene3D" id="3.40.970.30">
    <property type="entry name" value="yp_829618.1 like domains"/>
    <property type="match status" value="1"/>
</dbReference>
<organism evidence="2 3">
    <name type="scientific">Crystallibacter crystallopoietes</name>
    <dbReference type="NCBI Taxonomy" id="37928"/>
    <lineage>
        <taxon>Bacteria</taxon>
        <taxon>Bacillati</taxon>
        <taxon>Actinomycetota</taxon>
        <taxon>Actinomycetes</taxon>
        <taxon>Micrococcales</taxon>
        <taxon>Micrococcaceae</taxon>
        <taxon>Crystallibacter</taxon>
    </lineage>
</organism>
<dbReference type="RefSeq" id="WP_074701796.1">
    <property type="nucleotide sequence ID" value="NZ_CP018863.1"/>
</dbReference>
<dbReference type="InterPro" id="IPR036513">
    <property type="entry name" value="STAS_dom_sf"/>
</dbReference>
<evidence type="ECO:0000313" key="2">
    <source>
        <dbReference type="EMBL" id="SDR04086.1"/>
    </source>
</evidence>
<dbReference type="InterPro" id="IPR056695">
    <property type="entry name" value="DUF7793"/>
</dbReference>
<gene>
    <name evidence="2" type="ORF">SAMN04489742_3636</name>
</gene>
<sequence>MSKASLVLRGDGLLHLQWEPGSRIEEEDAKAAMIAVDSICEDQRHPMLVDMEATASVSRAARTLFTRPSAVSRIALLGSSPVDRVIVNFFLGVHTPPCPTRFFTSRADAMEWLTGP</sequence>
<reference evidence="2 3" key="1">
    <citation type="submission" date="2016-10" db="EMBL/GenBank/DDBJ databases">
        <authorList>
            <person name="de Groot N.N."/>
        </authorList>
    </citation>
    <scope>NUCLEOTIDE SEQUENCE [LARGE SCALE GENOMIC DNA]</scope>
    <source>
        <strain evidence="2 3">DSM 20117</strain>
    </source>
</reference>
<name>A0A1H1FUA2_9MICC</name>
<dbReference type="OrthoDB" id="5114976at2"/>
<dbReference type="Gene3D" id="3.40.1680.10">
    <property type="entry name" value="yp_829618.1 domain like"/>
    <property type="match status" value="1"/>
</dbReference>
<keyword evidence="3" id="KW-1185">Reference proteome</keyword>
<dbReference type="SUPFAM" id="SSF52091">
    <property type="entry name" value="SpoIIaa-like"/>
    <property type="match status" value="1"/>
</dbReference>